<gene>
    <name evidence="2" type="ORF">SHERM_01073</name>
</gene>
<keyword evidence="3" id="KW-1185">Reference proteome</keyword>
<accession>A0A9N7MX85</accession>
<comment type="caution">
    <text evidence="2">The sequence shown here is derived from an EMBL/GenBank/DDBJ whole genome shotgun (WGS) entry which is preliminary data.</text>
</comment>
<dbReference type="AlphaFoldDB" id="A0A9N7MX85"/>
<feature type="compositionally biased region" description="Basic residues" evidence="1">
    <location>
        <begin position="121"/>
        <end position="143"/>
    </location>
</feature>
<evidence type="ECO:0000256" key="1">
    <source>
        <dbReference type="SAM" id="MobiDB-lite"/>
    </source>
</evidence>
<protein>
    <submittedName>
        <fullName evidence="2">Uncharacterized protein</fullName>
    </submittedName>
</protein>
<feature type="non-terminal residue" evidence="2">
    <location>
        <position position="1"/>
    </location>
</feature>
<dbReference type="Proteomes" id="UP001153555">
    <property type="component" value="Unassembled WGS sequence"/>
</dbReference>
<feature type="compositionally biased region" description="Basic and acidic residues" evidence="1">
    <location>
        <begin position="49"/>
        <end position="67"/>
    </location>
</feature>
<organism evidence="2 3">
    <name type="scientific">Striga hermonthica</name>
    <name type="common">Purple witchweed</name>
    <name type="synonym">Buchnera hermonthica</name>
    <dbReference type="NCBI Taxonomy" id="68872"/>
    <lineage>
        <taxon>Eukaryota</taxon>
        <taxon>Viridiplantae</taxon>
        <taxon>Streptophyta</taxon>
        <taxon>Embryophyta</taxon>
        <taxon>Tracheophyta</taxon>
        <taxon>Spermatophyta</taxon>
        <taxon>Magnoliopsida</taxon>
        <taxon>eudicotyledons</taxon>
        <taxon>Gunneridae</taxon>
        <taxon>Pentapetalae</taxon>
        <taxon>asterids</taxon>
        <taxon>lamiids</taxon>
        <taxon>Lamiales</taxon>
        <taxon>Orobanchaceae</taxon>
        <taxon>Buchnereae</taxon>
        <taxon>Striga</taxon>
    </lineage>
</organism>
<feature type="non-terminal residue" evidence="2">
    <location>
        <position position="214"/>
    </location>
</feature>
<name>A0A9N7MX85_STRHE</name>
<evidence type="ECO:0000313" key="3">
    <source>
        <dbReference type="Proteomes" id="UP001153555"/>
    </source>
</evidence>
<dbReference type="EMBL" id="CACSLK010015080">
    <property type="protein sequence ID" value="CAA0816897.1"/>
    <property type="molecule type" value="Genomic_DNA"/>
</dbReference>
<proteinExistence type="predicted"/>
<evidence type="ECO:0000313" key="2">
    <source>
        <dbReference type="EMBL" id="CAA0816897.1"/>
    </source>
</evidence>
<feature type="region of interest" description="Disordered" evidence="1">
    <location>
        <begin position="46"/>
        <end position="156"/>
    </location>
</feature>
<sequence>LYVHVMPFKVRLFDSCCRTAGKARPWPRCPHAAVVVRRQSVMRKWVLTPDDKKGREPRQPEEAENRAKTTHAWPKRRVRALLGTTRGERRHGANRTEAGGVRDKRAMGEDAPNSARAIGGRGKRARRKPTPRSPRRGKIRRHQRGDARAGEGGTNGERARAVRVWQRQGARCLARQGIGKPWAAREGGPREAVLWRAKDLELFGVQAKQDQDIL</sequence>
<reference evidence="2" key="1">
    <citation type="submission" date="2019-12" db="EMBL/GenBank/DDBJ databases">
        <authorList>
            <person name="Scholes J."/>
        </authorList>
    </citation>
    <scope>NUCLEOTIDE SEQUENCE</scope>
</reference>